<sequence>GIPINSNPSNSPFPINPFIMTNRIMLGAIAVIAALIPASLSSPVATSLPNITAIIPTNTSTITNVSGLTPDQSGSVTDLQVPTSPLVTTTVAPVTSTSDSIGHPDEIYGLSEESAFLFFNPLPFPLRFFMEQLIRFLKQILSQLDKIADYFDNLE</sequence>
<protein>
    <submittedName>
        <fullName evidence="1">SPAC23H3.03c protein</fullName>
    </submittedName>
</protein>
<feature type="non-terminal residue" evidence="1">
    <location>
        <position position="1"/>
    </location>
</feature>
<accession>A0A0C9R8T8</accession>
<name>A0A0C9R8T8_9HYME</name>
<reference evidence="1" key="1">
    <citation type="submission" date="2015-01" db="EMBL/GenBank/DDBJ databases">
        <title>Transcriptome Assembly of Fopius arisanus.</title>
        <authorList>
            <person name="Geib S."/>
        </authorList>
    </citation>
    <scope>NUCLEOTIDE SEQUENCE</scope>
</reference>
<organism evidence="1">
    <name type="scientific">Fopius arisanus</name>
    <dbReference type="NCBI Taxonomy" id="64838"/>
    <lineage>
        <taxon>Eukaryota</taxon>
        <taxon>Metazoa</taxon>
        <taxon>Ecdysozoa</taxon>
        <taxon>Arthropoda</taxon>
        <taxon>Hexapoda</taxon>
        <taxon>Insecta</taxon>
        <taxon>Pterygota</taxon>
        <taxon>Neoptera</taxon>
        <taxon>Endopterygota</taxon>
        <taxon>Hymenoptera</taxon>
        <taxon>Apocrita</taxon>
        <taxon>Ichneumonoidea</taxon>
        <taxon>Braconidae</taxon>
        <taxon>Opiinae</taxon>
        <taxon>Fopius</taxon>
    </lineage>
</organism>
<gene>
    <name evidence="1" type="primary">SPAC23H3.03c</name>
    <name evidence="1" type="ORF">g.31993</name>
</gene>
<evidence type="ECO:0000313" key="1">
    <source>
        <dbReference type="EMBL" id="JAG79019.1"/>
    </source>
</evidence>
<dbReference type="AlphaFoldDB" id="A0A0C9R8T8"/>
<proteinExistence type="predicted"/>
<dbReference type="EMBL" id="GBYB01009252">
    <property type="protein sequence ID" value="JAG79019.1"/>
    <property type="molecule type" value="Transcribed_RNA"/>
</dbReference>